<dbReference type="EMBL" id="WBJY01000001">
    <property type="protein sequence ID" value="KAB1649082.1"/>
    <property type="molecule type" value="Genomic_DNA"/>
</dbReference>
<keyword evidence="2 10" id="KW-1003">Cell membrane</keyword>
<keyword evidence="12" id="KW-1185">Reference proteome</keyword>
<dbReference type="PANTHER" id="PTHR28259:SF1">
    <property type="entry name" value="FLUORIDE EXPORT PROTEIN 1-RELATED"/>
    <property type="match status" value="1"/>
</dbReference>
<sequence length="139" mass="14380">MTPLVVTLTIAAGAGGALLRYVLQSAGHRRRDDGRTRGLTPEWRIVVINIVASFLAGAAFAVLPAAWEPVAIAGFCGGLSTWSTFMLDAHGAWRARRRLRAVALLAATIGYGLLAAIAGVYVGAILIGGILVDGMPLGA</sequence>
<evidence type="ECO:0000256" key="7">
    <source>
        <dbReference type="ARBA" id="ARBA00035120"/>
    </source>
</evidence>
<dbReference type="InterPro" id="IPR003691">
    <property type="entry name" value="FluC"/>
</dbReference>
<feature type="transmembrane region" description="Helical" evidence="10">
    <location>
        <begin position="43"/>
        <end position="63"/>
    </location>
</feature>
<evidence type="ECO:0000256" key="10">
    <source>
        <dbReference type="RuleBase" id="RU004340"/>
    </source>
</evidence>
<comment type="caution">
    <text evidence="11">The sequence shown here is derived from an EMBL/GenBank/DDBJ whole genome shotgun (WGS) entry which is preliminary data.</text>
</comment>
<gene>
    <name evidence="11" type="ORF">F8O04_02020</name>
</gene>
<comment type="subcellular location">
    <subcellularLocation>
        <location evidence="1">Cell membrane</location>
        <topology evidence="1">Multi-pass membrane protein</topology>
    </subcellularLocation>
</comment>
<dbReference type="OrthoDB" id="5119864at2"/>
<keyword evidence="5 10" id="KW-0472">Membrane</keyword>
<reference evidence="11 12" key="1">
    <citation type="submission" date="2019-09" db="EMBL/GenBank/DDBJ databases">
        <title>Phylogeny of genus Pseudoclavibacter and closely related genus.</title>
        <authorList>
            <person name="Li Y."/>
        </authorList>
    </citation>
    <scope>NUCLEOTIDE SEQUENCE [LARGE SCALE GENOMIC DNA]</scope>
    <source>
        <strain evidence="11 12">EGI 60007</strain>
    </source>
</reference>
<keyword evidence="6" id="KW-0813">Transport</keyword>
<keyword evidence="4 10" id="KW-1133">Transmembrane helix</keyword>
<dbReference type="Pfam" id="PF02537">
    <property type="entry name" value="CRCB"/>
    <property type="match status" value="1"/>
</dbReference>
<evidence type="ECO:0000256" key="3">
    <source>
        <dbReference type="ARBA" id="ARBA00022692"/>
    </source>
</evidence>
<accession>A0A6H9WDQ4</accession>
<feature type="transmembrane region" description="Helical" evidence="10">
    <location>
        <begin position="69"/>
        <end position="89"/>
    </location>
</feature>
<dbReference type="Proteomes" id="UP000431744">
    <property type="component" value="Unassembled WGS sequence"/>
</dbReference>
<evidence type="ECO:0000256" key="5">
    <source>
        <dbReference type="ARBA" id="ARBA00023136"/>
    </source>
</evidence>
<evidence type="ECO:0000256" key="1">
    <source>
        <dbReference type="ARBA" id="ARBA00004651"/>
    </source>
</evidence>
<evidence type="ECO:0000256" key="8">
    <source>
        <dbReference type="ARBA" id="ARBA00035585"/>
    </source>
</evidence>
<name>A0A6H9WDQ4_9MICO</name>
<keyword evidence="3 10" id="KW-0812">Transmembrane</keyword>
<dbReference type="PANTHER" id="PTHR28259">
    <property type="entry name" value="FLUORIDE EXPORT PROTEIN 1-RELATED"/>
    <property type="match status" value="1"/>
</dbReference>
<evidence type="ECO:0000313" key="12">
    <source>
        <dbReference type="Proteomes" id="UP000431744"/>
    </source>
</evidence>
<evidence type="ECO:0000256" key="4">
    <source>
        <dbReference type="ARBA" id="ARBA00022989"/>
    </source>
</evidence>
<proteinExistence type="inferred from homology"/>
<evidence type="ECO:0000256" key="2">
    <source>
        <dbReference type="ARBA" id="ARBA00022475"/>
    </source>
</evidence>
<protein>
    <recommendedName>
        <fullName evidence="10">Fluoride-specific ion channel</fullName>
    </recommendedName>
</protein>
<evidence type="ECO:0000256" key="9">
    <source>
        <dbReference type="ARBA" id="ARBA00049940"/>
    </source>
</evidence>
<dbReference type="GO" id="GO:1903425">
    <property type="term" value="F:fluoride transmembrane transporter activity"/>
    <property type="evidence" value="ECO:0007669"/>
    <property type="project" value="TreeGrafter"/>
</dbReference>
<dbReference type="GO" id="GO:0005886">
    <property type="term" value="C:plasma membrane"/>
    <property type="evidence" value="ECO:0007669"/>
    <property type="project" value="UniProtKB-SubCell"/>
</dbReference>
<comment type="catalytic activity">
    <reaction evidence="8">
        <text>fluoride(in) = fluoride(out)</text>
        <dbReference type="Rhea" id="RHEA:76159"/>
        <dbReference type="ChEBI" id="CHEBI:17051"/>
    </reaction>
    <physiologicalReaction direction="left-to-right" evidence="8">
        <dbReference type="Rhea" id="RHEA:76160"/>
    </physiologicalReaction>
</comment>
<feature type="transmembrane region" description="Helical" evidence="10">
    <location>
        <begin position="101"/>
        <end position="132"/>
    </location>
</feature>
<dbReference type="AlphaFoldDB" id="A0A6H9WDQ4"/>
<evidence type="ECO:0000313" key="11">
    <source>
        <dbReference type="EMBL" id="KAB1649082.1"/>
    </source>
</evidence>
<feature type="transmembrane region" description="Helical" evidence="10">
    <location>
        <begin position="6"/>
        <end position="23"/>
    </location>
</feature>
<organism evidence="11 12">
    <name type="scientific">Pseudoclavibacter endophyticus</name>
    <dbReference type="NCBI Taxonomy" id="1778590"/>
    <lineage>
        <taxon>Bacteria</taxon>
        <taxon>Bacillati</taxon>
        <taxon>Actinomycetota</taxon>
        <taxon>Actinomycetes</taxon>
        <taxon>Micrococcales</taxon>
        <taxon>Microbacteriaceae</taxon>
        <taxon>Pseudoclavibacter</taxon>
    </lineage>
</organism>
<evidence type="ECO:0000256" key="6">
    <source>
        <dbReference type="ARBA" id="ARBA00023303"/>
    </source>
</evidence>
<keyword evidence="6" id="KW-0406">Ion transport</keyword>
<comment type="function">
    <text evidence="9">Fluoride-specific ion channel. Important for reducing fluoride concentration in the cell, thus reducing its toxicity.</text>
</comment>
<dbReference type="RefSeq" id="WP_158027664.1">
    <property type="nucleotide sequence ID" value="NZ_BMHG01000001.1"/>
</dbReference>
<comment type="similarity">
    <text evidence="7 10">Belongs to the fluoride channel Fluc/FEX (TC 1.A.43) family.</text>
</comment>
<keyword evidence="6" id="KW-0407">Ion channel</keyword>